<proteinExistence type="predicted"/>
<name>A0A9E7V1Z9_9VIRU</name>
<dbReference type="EMBL" id="ON746339">
    <property type="protein sequence ID" value="UYL95431.1"/>
    <property type="molecule type" value="Genomic_RNA"/>
</dbReference>
<keyword evidence="2" id="KW-0808">Transferase</keyword>
<evidence type="ECO:0000256" key="3">
    <source>
        <dbReference type="ARBA" id="ARBA00022695"/>
    </source>
</evidence>
<keyword evidence="3" id="KW-0548">Nucleotidyltransferase</keyword>
<evidence type="ECO:0000313" key="4">
    <source>
        <dbReference type="EMBL" id="UYL95431.1"/>
    </source>
</evidence>
<evidence type="ECO:0000256" key="2">
    <source>
        <dbReference type="ARBA" id="ARBA00022679"/>
    </source>
</evidence>
<dbReference type="SUPFAM" id="SSF56672">
    <property type="entry name" value="DNA/RNA polymerases"/>
    <property type="match status" value="1"/>
</dbReference>
<evidence type="ECO:0000256" key="1">
    <source>
        <dbReference type="ARBA" id="ARBA00022484"/>
    </source>
</evidence>
<accession>A0A9E7V1Z9</accession>
<sequence>MLMMKKGSVSRKSPGVANCSRQDVDHLTRMEPFILLNELTSVLGQHYNVPLPRPSFTRSDDGIPSIKEGKKFSVGLLENPVDHKWYESTKGLSKRDRLTIGGSLFLWRKTLPSTAADFCEHRERVTAPEIVPPMGYIAHVCSLIDEIFPKGWDHKYMSLVDSAVPTIKSVLENSRGKGGYRATGPDREEYANACIGDSPAMSGEAAYRVKYMDAQCDGKTRAVTVMSSEAQILKPLHRLLYDQISNFPWLLRGKAKPASFASFISKPGEVFVSGDYESASDHLPVTTAEWILRTIFRNCRHVPESVQNAAMRYLRVTIQYPDGQEVRATRQLMGSLLCFPLLCLQNYLAFRWIFPASTPVKINGDDIVFRASREDYERWAQFVGEVGLRLSPGKTLVDPSTFSLNSTFFCASKSSVRLIPVIRCTSLLRAKSPYPSSLSGTLRAFLEGFRGDFRDQLGSWFLRKKKRLIRKCGRSVSRGLGMWVTEQMLKQSDLWHRELWYLTSVPSRYDDGFDCPTEGIPLPNPPDRLEGQVKLPAGWRRCVLSSDPKVRASQRAQERDFWDQITDLAWGSTYSPKDVERKYWREVEFGSQETNFFNWRTMRFSNATGGMVGSVYRGGVFTRKNMFTGKSMADFIFRLSGCKGPRSRLRSVVLFNWLNRPSVGRKSRVWAWVGEESEPELTDVATRFSELVKEKISLVKTMEVPYFPKCSERWLDAELAADRYVQ</sequence>
<protein>
    <submittedName>
        <fullName evidence="4">RNA-dependent RNA polymerase</fullName>
    </submittedName>
</protein>
<dbReference type="GO" id="GO:0003968">
    <property type="term" value="F:RNA-directed RNA polymerase activity"/>
    <property type="evidence" value="ECO:0007669"/>
    <property type="project" value="UniProtKB-KW"/>
</dbReference>
<dbReference type="InterPro" id="IPR043502">
    <property type="entry name" value="DNA/RNA_pol_sf"/>
</dbReference>
<keyword evidence="1 4" id="KW-0696">RNA-directed RNA polymerase</keyword>
<organism evidence="4">
    <name type="scientific">Zhangzhou Botou tick virus 3</name>
    <dbReference type="NCBI Taxonomy" id="2972049"/>
    <lineage>
        <taxon>Viruses</taxon>
        <taxon>Riboviria</taxon>
        <taxon>Orthornavirae</taxon>
        <taxon>Lenarviricota</taxon>
        <taxon>Miaviricetes</taxon>
        <taxon>Ourlivirales</taxon>
        <taxon>Botourmiaviridae</taxon>
    </lineage>
</organism>
<reference evidence="4" key="1">
    <citation type="submission" date="2022-05" db="EMBL/GenBank/DDBJ databases">
        <authorList>
            <person name="Cao W."/>
            <person name="Jia N."/>
            <person name="Lam T.T.-Y."/>
            <person name="Ni X."/>
            <person name="Liu J."/>
        </authorList>
    </citation>
    <scope>NUCLEOTIDE SEQUENCE</scope>
    <source>
        <strain evidence="4">TIGMIC 3</strain>
    </source>
</reference>